<dbReference type="RefSeq" id="WP_021953222.1">
    <property type="nucleotide sequence ID" value="NZ_JACOOZ010000003.1"/>
</dbReference>
<evidence type="ECO:0000256" key="2">
    <source>
        <dbReference type="ARBA" id="ARBA00022722"/>
    </source>
</evidence>
<comment type="caution">
    <text evidence="8">The sequence shown here is derived from an EMBL/GenBank/DDBJ whole genome shotgun (WGS) entry which is preliminary data.</text>
</comment>
<evidence type="ECO:0000313" key="8">
    <source>
        <dbReference type="EMBL" id="MBC5667543.1"/>
    </source>
</evidence>
<keyword evidence="3" id="KW-0255">Endonuclease</keyword>
<organism evidence="8 9">
    <name type="scientific">Eubacterium segne</name>
    <dbReference type="NCBI Taxonomy" id="2763045"/>
    <lineage>
        <taxon>Bacteria</taxon>
        <taxon>Bacillati</taxon>
        <taxon>Bacillota</taxon>
        <taxon>Clostridia</taxon>
        <taxon>Eubacteriales</taxon>
        <taxon>Eubacteriaceae</taxon>
        <taxon>Eubacterium</taxon>
    </lineage>
</organism>
<evidence type="ECO:0000313" key="9">
    <source>
        <dbReference type="Proteomes" id="UP000597877"/>
    </source>
</evidence>
<name>A0ABR7F1P8_9FIRM</name>
<dbReference type="InterPro" id="IPR013551">
    <property type="entry name" value="YicC-like_C"/>
</dbReference>
<evidence type="ECO:0000256" key="1">
    <source>
        <dbReference type="ARBA" id="ARBA00001968"/>
    </source>
</evidence>
<evidence type="ECO:0000256" key="5">
    <source>
        <dbReference type="ARBA" id="ARBA00035648"/>
    </source>
</evidence>
<keyword evidence="2" id="KW-0540">Nuclease</keyword>
<dbReference type="InterPro" id="IPR005229">
    <property type="entry name" value="YicC/YloC-like"/>
</dbReference>
<dbReference type="PANTHER" id="PTHR30636">
    <property type="entry name" value="UPF0701 PROTEIN YICC"/>
    <property type="match status" value="1"/>
</dbReference>
<evidence type="ECO:0000256" key="4">
    <source>
        <dbReference type="ARBA" id="ARBA00022801"/>
    </source>
</evidence>
<dbReference type="Proteomes" id="UP000597877">
    <property type="component" value="Unassembled WGS sequence"/>
</dbReference>
<gene>
    <name evidence="8" type="ORF">H8S00_06055</name>
</gene>
<dbReference type="PANTHER" id="PTHR30636:SF3">
    <property type="entry name" value="UPF0701 PROTEIN YICC"/>
    <property type="match status" value="1"/>
</dbReference>
<keyword evidence="9" id="KW-1185">Reference proteome</keyword>
<evidence type="ECO:0000256" key="3">
    <source>
        <dbReference type="ARBA" id="ARBA00022759"/>
    </source>
</evidence>
<evidence type="ECO:0000259" key="6">
    <source>
        <dbReference type="Pfam" id="PF03755"/>
    </source>
</evidence>
<proteinExistence type="inferred from homology"/>
<sequence length="292" mass="33358">MLKSMTGFGRSEVTEGDRKVTVEMKSVNHRYLELGIKLPRKLNFLESAVRNEMKKYVQRGKIDVFVTYENLGEGSESIRYNKELAREYYDCFAQISEDLGIDNDIKTSFIVKSPDVITVESGQDDEEVIQSLVISAIDQATEKLVETRRVEGEHLKKDLISKLDDMIVLVEKITEKSPVIVEEYKEKITTRINELLDEASIDEARIAQEVTIFADKICVDEELVRLDSHIKTMKDTLIQGGAVGRRLDFIAQEMNREANTTLSKTTDAEISDMAIELKTEIEKVREQIQNIE</sequence>
<dbReference type="Pfam" id="PF08340">
    <property type="entry name" value="YicC-like_C"/>
    <property type="match status" value="1"/>
</dbReference>
<feature type="domain" description="Endoribonuclease YicC-like N-terminal" evidence="6">
    <location>
        <begin position="2"/>
        <end position="157"/>
    </location>
</feature>
<dbReference type="Pfam" id="PF03755">
    <property type="entry name" value="YicC-like_N"/>
    <property type="match status" value="1"/>
</dbReference>
<comment type="similarity">
    <text evidence="5">Belongs to the YicC/YloC family.</text>
</comment>
<dbReference type="NCBIfam" id="TIGR00255">
    <property type="entry name" value="YicC/YloC family endoribonuclease"/>
    <property type="match status" value="1"/>
</dbReference>
<dbReference type="EMBL" id="JACOOZ010000003">
    <property type="protein sequence ID" value="MBC5667543.1"/>
    <property type="molecule type" value="Genomic_DNA"/>
</dbReference>
<feature type="domain" description="Endoribonuclease YicC-like C-terminal" evidence="7">
    <location>
        <begin position="173"/>
        <end position="292"/>
    </location>
</feature>
<dbReference type="InterPro" id="IPR013527">
    <property type="entry name" value="YicC-like_N"/>
</dbReference>
<reference evidence="8 9" key="1">
    <citation type="submission" date="2020-08" db="EMBL/GenBank/DDBJ databases">
        <title>Genome public.</title>
        <authorList>
            <person name="Liu C."/>
            <person name="Sun Q."/>
        </authorList>
    </citation>
    <scope>NUCLEOTIDE SEQUENCE [LARGE SCALE GENOMIC DNA]</scope>
    <source>
        <strain evidence="8 9">BX4</strain>
    </source>
</reference>
<protein>
    <submittedName>
        <fullName evidence="8">YicC family protein</fullName>
    </submittedName>
</protein>
<accession>A0ABR7F1P8</accession>
<evidence type="ECO:0000259" key="7">
    <source>
        <dbReference type="Pfam" id="PF08340"/>
    </source>
</evidence>
<keyword evidence="4" id="KW-0378">Hydrolase</keyword>
<comment type="cofactor">
    <cofactor evidence="1">
        <name>a divalent metal cation</name>
        <dbReference type="ChEBI" id="CHEBI:60240"/>
    </cofactor>
</comment>